<comment type="caution">
    <text evidence="5">The sequence shown here is derived from an EMBL/GenBank/DDBJ whole genome shotgun (WGS) entry which is preliminary data.</text>
</comment>
<keyword evidence="2 5" id="KW-0808">Transferase</keyword>
<evidence type="ECO:0000259" key="4">
    <source>
        <dbReference type="Pfam" id="PF13439"/>
    </source>
</evidence>
<feature type="domain" description="Glycosyltransferase subfamily 4-like N-terminal" evidence="4">
    <location>
        <begin position="16"/>
        <end position="174"/>
    </location>
</feature>
<organism evidence="5 6">
    <name type="scientific">Actinomycetospora cinnamomea</name>
    <dbReference type="NCBI Taxonomy" id="663609"/>
    <lineage>
        <taxon>Bacteria</taxon>
        <taxon>Bacillati</taxon>
        <taxon>Actinomycetota</taxon>
        <taxon>Actinomycetes</taxon>
        <taxon>Pseudonocardiales</taxon>
        <taxon>Pseudonocardiaceae</taxon>
        <taxon>Actinomycetospora</taxon>
    </lineage>
</organism>
<dbReference type="CDD" id="cd03801">
    <property type="entry name" value="GT4_PimA-like"/>
    <property type="match status" value="1"/>
</dbReference>
<protein>
    <submittedName>
        <fullName evidence="5">Glycosyltransferase-like protein</fullName>
    </submittedName>
</protein>
<evidence type="ECO:0000313" key="5">
    <source>
        <dbReference type="EMBL" id="PVZ06919.1"/>
    </source>
</evidence>
<dbReference type="NCBIfam" id="TIGR04047">
    <property type="entry name" value="MSMEG_0565_glyc"/>
    <property type="match status" value="1"/>
</dbReference>
<keyword evidence="1" id="KW-0328">Glycosyltransferase</keyword>
<feature type="domain" description="Glycosyl transferase family 1" evidence="3">
    <location>
        <begin position="197"/>
        <end position="362"/>
    </location>
</feature>
<keyword evidence="6" id="KW-1185">Reference proteome</keyword>
<dbReference type="InterPro" id="IPR028098">
    <property type="entry name" value="Glyco_trans_4-like_N"/>
</dbReference>
<evidence type="ECO:0000256" key="2">
    <source>
        <dbReference type="ARBA" id="ARBA00022679"/>
    </source>
</evidence>
<evidence type="ECO:0000259" key="3">
    <source>
        <dbReference type="Pfam" id="PF00534"/>
    </source>
</evidence>
<proteinExistence type="predicted"/>
<dbReference type="Pfam" id="PF13439">
    <property type="entry name" value="Glyco_transf_4"/>
    <property type="match status" value="1"/>
</dbReference>
<dbReference type="GO" id="GO:0016757">
    <property type="term" value="F:glycosyltransferase activity"/>
    <property type="evidence" value="ECO:0007669"/>
    <property type="project" value="UniProtKB-KW"/>
</dbReference>
<evidence type="ECO:0000256" key="1">
    <source>
        <dbReference type="ARBA" id="ARBA00022676"/>
    </source>
</evidence>
<gene>
    <name evidence="5" type="ORF">C8D89_112112</name>
</gene>
<dbReference type="SUPFAM" id="SSF53756">
    <property type="entry name" value="UDP-Glycosyltransferase/glycogen phosphorylase"/>
    <property type="match status" value="1"/>
</dbReference>
<dbReference type="AlphaFoldDB" id="A0A2U1F441"/>
<dbReference type="InterPro" id="IPR001296">
    <property type="entry name" value="Glyco_trans_1"/>
</dbReference>
<reference evidence="5 6" key="1">
    <citation type="submission" date="2018-04" db="EMBL/GenBank/DDBJ databases">
        <title>Genomic Encyclopedia of Type Strains, Phase IV (KMG-IV): sequencing the most valuable type-strain genomes for metagenomic binning, comparative biology and taxonomic classification.</title>
        <authorList>
            <person name="Goeker M."/>
        </authorList>
    </citation>
    <scope>NUCLEOTIDE SEQUENCE [LARGE SCALE GENOMIC DNA]</scope>
    <source>
        <strain evidence="5 6">DSM 45771</strain>
    </source>
</reference>
<dbReference type="Gene3D" id="3.40.50.2000">
    <property type="entry name" value="Glycogen Phosphorylase B"/>
    <property type="match status" value="2"/>
</dbReference>
<dbReference type="Proteomes" id="UP000245639">
    <property type="component" value="Unassembled WGS sequence"/>
</dbReference>
<dbReference type="GO" id="GO:0009103">
    <property type="term" value="P:lipopolysaccharide biosynthetic process"/>
    <property type="evidence" value="ECO:0007669"/>
    <property type="project" value="TreeGrafter"/>
</dbReference>
<accession>A0A2U1F441</accession>
<dbReference type="PANTHER" id="PTHR46401:SF2">
    <property type="entry name" value="GLYCOSYLTRANSFERASE WBBK-RELATED"/>
    <property type="match status" value="1"/>
</dbReference>
<dbReference type="RefSeq" id="WP_165825829.1">
    <property type="nucleotide sequence ID" value="NZ_QEKW01000012.1"/>
</dbReference>
<dbReference type="PANTHER" id="PTHR46401">
    <property type="entry name" value="GLYCOSYLTRANSFERASE WBBK-RELATED"/>
    <property type="match status" value="1"/>
</dbReference>
<sequence>MKGRVVLVTHSTSPRGGMVHTLALAEALHALGHPVHVLTQGDPAVGLFRPTAVPHTVLPAPAKTGTLTDRVFESIDALTAALGAITEPDDVLHAQDCIAARAAARVRDADVPVPVVRTVHHVDDFTTRALITCQREAIIEPDRVLVVSEHWKRILHDHYATEATVVPNGVDPDRFPPVTAARRAALRASIGASSDEGDRFLFLAVGGVEPRKGTHHAFEALGELVRTMRRPPMLAVVGGHSFQDYAPYREAALDALPGLGLALGKDVVLLGTLSEADLGAWYRSADALCFPSVKEGWGLAVLEAMAADLPVLAGDLPVFREYLLDHHDALLPRSGDSAALAASMREMYADTALRRRLVEGGRTTARRFRWSRSAQRHAAIYDEVREAPRGALRQ</sequence>
<dbReference type="EMBL" id="QEKW01000012">
    <property type="protein sequence ID" value="PVZ06919.1"/>
    <property type="molecule type" value="Genomic_DNA"/>
</dbReference>
<dbReference type="InterPro" id="IPR023986">
    <property type="entry name" value="GlycosylTfrase_MSMEG0565"/>
</dbReference>
<name>A0A2U1F441_9PSEU</name>
<dbReference type="Pfam" id="PF00534">
    <property type="entry name" value="Glycos_transf_1"/>
    <property type="match status" value="1"/>
</dbReference>
<evidence type="ECO:0000313" key="6">
    <source>
        <dbReference type="Proteomes" id="UP000245639"/>
    </source>
</evidence>